<evidence type="ECO:0000256" key="2">
    <source>
        <dbReference type="ARBA" id="ARBA00006220"/>
    </source>
</evidence>
<dbReference type="Proteomes" id="UP001153555">
    <property type="component" value="Unassembled WGS sequence"/>
</dbReference>
<evidence type="ECO:0000256" key="5">
    <source>
        <dbReference type="ARBA" id="ARBA00022801"/>
    </source>
</evidence>
<protein>
    <recommendedName>
        <fullName evidence="3">inorganic diphosphatase</fullName>
        <ecNumber evidence="3">3.6.1.1</ecNumber>
    </recommendedName>
</protein>
<dbReference type="GO" id="GO:0000287">
    <property type="term" value="F:magnesium ion binding"/>
    <property type="evidence" value="ECO:0007669"/>
    <property type="project" value="InterPro"/>
</dbReference>
<dbReference type="GO" id="GO:0005737">
    <property type="term" value="C:cytoplasm"/>
    <property type="evidence" value="ECO:0007669"/>
    <property type="project" value="InterPro"/>
</dbReference>
<evidence type="ECO:0000313" key="8">
    <source>
        <dbReference type="EMBL" id="CAA0807401.1"/>
    </source>
</evidence>
<proteinExistence type="inferred from homology"/>
<sequence length="335" mass="37235">MAATRVIASAGHAISGAMLSRAPLRVKPQSLSFIFKSNSRSSGQKRRLFSCSAIYNPQIRIQEEGLPETLDYRVFFLDDSGNKISPWHDIPLHLGDGVFNFIVEIPKESSAKMEVATDEVFTPIKQDTKKGKLRYYPYNINWNYGLLPQTWEDPSFANVEVEGAFGDNDPVDVVEIGESRAKIGQVLRVKPLAALAMVDEGELDWKIVAISLDDPRASLVNDVDDVDKHFPGTLSAIRDWFRDYKIPDGKPANKFGLGNQPAIKDFALKIIMETNEAWAKLVKRSIPAGELSLAQPLEAHDRQTLLVKNPSSKRNWALATKSEWHAASGLYGGLT</sequence>
<dbReference type="EMBL" id="CACSLK010001140">
    <property type="protein sequence ID" value="CAA0807401.1"/>
    <property type="molecule type" value="Genomic_DNA"/>
</dbReference>
<name>A0A9N7MDS5_STRHE</name>
<comment type="caution">
    <text evidence="8">The sequence shown here is derived from an EMBL/GenBank/DDBJ whole genome shotgun (WGS) entry which is preliminary data.</text>
</comment>
<dbReference type="OrthoDB" id="1608002at2759"/>
<evidence type="ECO:0000313" key="9">
    <source>
        <dbReference type="Proteomes" id="UP001153555"/>
    </source>
</evidence>
<comment type="cofactor">
    <cofactor evidence="1">
        <name>Mg(2+)</name>
        <dbReference type="ChEBI" id="CHEBI:18420"/>
    </cofactor>
</comment>
<evidence type="ECO:0000256" key="7">
    <source>
        <dbReference type="ARBA" id="ARBA00047820"/>
    </source>
</evidence>
<keyword evidence="9" id="KW-1185">Reference proteome</keyword>
<dbReference type="EC" id="3.6.1.1" evidence="3"/>
<evidence type="ECO:0000256" key="6">
    <source>
        <dbReference type="ARBA" id="ARBA00022842"/>
    </source>
</evidence>
<dbReference type="GO" id="GO:0004427">
    <property type="term" value="F:inorganic diphosphate phosphatase activity"/>
    <property type="evidence" value="ECO:0007669"/>
    <property type="project" value="UniProtKB-EC"/>
</dbReference>
<dbReference type="InterPro" id="IPR008162">
    <property type="entry name" value="Pyrophosphatase"/>
</dbReference>
<dbReference type="AlphaFoldDB" id="A0A9N7MDS5"/>
<comment type="catalytic activity">
    <reaction evidence="7">
        <text>diphosphate + H2O = 2 phosphate + H(+)</text>
        <dbReference type="Rhea" id="RHEA:24576"/>
        <dbReference type="ChEBI" id="CHEBI:15377"/>
        <dbReference type="ChEBI" id="CHEBI:15378"/>
        <dbReference type="ChEBI" id="CHEBI:33019"/>
        <dbReference type="ChEBI" id="CHEBI:43474"/>
        <dbReference type="EC" id="3.6.1.1"/>
    </reaction>
</comment>
<dbReference type="CDD" id="cd00412">
    <property type="entry name" value="pyrophosphatase"/>
    <property type="match status" value="1"/>
</dbReference>
<evidence type="ECO:0000256" key="1">
    <source>
        <dbReference type="ARBA" id="ARBA00001946"/>
    </source>
</evidence>
<dbReference type="PANTHER" id="PTHR10286">
    <property type="entry name" value="INORGANIC PYROPHOSPHATASE"/>
    <property type="match status" value="1"/>
</dbReference>
<dbReference type="PROSITE" id="PS00387">
    <property type="entry name" value="PPASE"/>
    <property type="match status" value="1"/>
</dbReference>
<reference evidence="8" key="1">
    <citation type="submission" date="2019-12" db="EMBL/GenBank/DDBJ databases">
        <authorList>
            <person name="Scholes J."/>
        </authorList>
    </citation>
    <scope>NUCLEOTIDE SEQUENCE</scope>
</reference>
<organism evidence="8 9">
    <name type="scientific">Striga hermonthica</name>
    <name type="common">Purple witchweed</name>
    <name type="synonym">Buchnera hermonthica</name>
    <dbReference type="NCBI Taxonomy" id="68872"/>
    <lineage>
        <taxon>Eukaryota</taxon>
        <taxon>Viridiplantae</taxon>
        <taxon>Streptophyta</taxon>
        <taxon>Embryophyta</taxon>
        <taxon>Tracheophyta</taxon>
        <taxon>Spermatophyta</taxon>
        <taxon>Magnoliopsida</taxon>
        <taxon>eudicotyledons</taxon>
        <taxon>Gunneridae</taxon>
        <taxon>Pentapetalae</taxon>
        <taxon>asterids</taxon>
        <taxon>lamiids</taxon>
        <taxon>Lamiales</taxon>
        <taxon>Orobanchaceae</taxon>
        <taxon>Buchnereae</taxon>
        <taxon>Striga</taxon>
    </lineage>
</organism>
<dbReference type="FunFam" id="3.90.80.10:FF:000007">
    <property type="entry name" value="Inorganic pyrophosphatase, mitochondrial"/>
    <property type="match status" value="1"/>
</dbReference>
<evidence type="ECO:0000256" key="4">
    <source>
        <dbReference type="ARBA" id="ARBA00022723"/>
    </source>
</evidence>
<dbReference type="SUPFAM" id="SSF50324">
    <property type="entry name" value="Inorganic pyrophosphatase"/>
    <property type="match status" value="1"/>
</dbReference>
<gene>
    <name evidence="8" type="ORF">SHERM_10134</name>
</gene>
<keyword evidence="5" id="KW-0378">Hydrolase</keyword>
<accession>A0A9N7MDS5</accession>
<evidence type="ECO:0000256" key="3">
    <source>
        <dbReference type="ARBA" id="ARBA00012146"/>
    </source>
</evidence>
<dbReference type="GO" id="GO:0006796">
    <property type="term" value="P:phosphate-containing compound metabolic process"/>
    <property type="evidence" value="ECO:0007669"/>
    <property type="project" value="InterPro"/>
</dbReference>
<dbReference type="Gene3D" id="3.90.80.10">
    <property type="entry name" value="Inorganic pyrophosphatase"/>
    <property type="match status" value="1"/>
</dbReference>
<dbReference type="Pfam" id="PF00719">
    <property type="entry name" value="Pyrophosphatase"/>
    <property type="match status" value="1"/>
</dbReference>
<keyword evidence="6" id="KW-0460">Magnesium</keyword>
<keyword evidence="4" id="KW-0479">Metal-binding</keyword>
<comment type="similarity">
    <text evidence="2">Belongs to the PPase family.</text>
</comment>
<dbReference type="InterPro" id="IPR036649">
    <property type="entry name" value="Pyrophosphatase_sf"/>
</dbReference>